<proteinExistence type="predicted"/>
<name>R0JAH0_ANAPL</name>
<dbReference type="GO" id="GO:0036064">
    <property type="term" value="C:ciliary basal body"/>
    <property type="evidence" value="ECO:0007669"/>
    <property type="project" value="TreeGrafter"/>
</dbReference>
<organism evidence="2 3">
    <name type="scientific">Anas platyrhynchos</name>
    <name type="common">Mallard</name>
    <name type="synonym">Anas boschas</name>
    <dbReference type="NCBI Taxonomy" id="8839"/>
    <lineage>
        <taxon>Eukaryota</taxon>
        <taxon>Metazoa</taxon>
        <taxon>Chordata</taxon>
        <taxon>Craniata</taxon>
        <taxon>Vertebrata</taxon>
        <taxon>Euteleostomi</taxon>
        <taxon>Archelosauria</taxon>
        <taxon>Archosauria</taxon>
        <taxon>Dinosauria</taxon>
        <taxon>Saurischia</taxon>
        <taxon>Theropoda</taxon>
        <taxon>Coelurosauria</taxon>
        <taxon>Aves</taxon>
        <taxon>Neognathae</taxon>
        <taxon>Galloanserae</taxon>
        <taxon>Anseriformes</taxon>
        <taxon>Anatidae</taxon>
        <taxon>Anatinae</taxon>
        <taxon>Anas</taxon>
    </lineage>
</organism>
<feature type="compositionally biased region" description="Acidic residues" evidence="1">
    <location>
        <begin position="78"/>
        <end position="95"/>
    </location>
</feature>
<dbReference type="GO" id="GO:0035869">
    <property type="term" value="C:ciliary transition zone"/>
    <property type="evidence" value="ECO:0007669"/>
    <property type="project" value="TreeGrafter"/>
</dbReference>
<dbReference type="PANTHER" id="PTHR21223">
    <property type="entry name" value="CBY1-INTERACTING BAR DOMAIN-CONTAINING PROTEIN HOMOLOG"/>
    <property type="match status" value="1"/>
</dbReference>
<dbReference type="Pfam" id="PF06730">
    <property type="entry name" value="FAM92"/>
    <property type="match status" value="1"/>
</dbReference>
<dbReference type="PANTHER" id="PTHR21223:SF4">
    <property type="entry name" value="CBY1-INTERACTING BAR DOMAIN-CONTAINING PROTEIN 1"/>
    <property type="match status" value="1"/>
</dbReference>
<protein>
    <submittedName>
        <fullName evidence="2">Protein FAM92A1</fullName>
    </submittedName>
</protein>
<feature type="compositionally biased region" description="Polar residues" evidence="1">
    <location>
        <begin position="50"/>
        <end position="73"/>
    </location>
</feature>
<sequence>MLFHGKALEIYTAAYQNIQNIDENEDLEVFRSSLYPPDYQSRLDIVRANSKSPLQRTGSLKSSLKTVQISNSMPRKEEDEEEEEDDEDDDDEEEL</sequence>
<accession>R0JAH0</accession>
<dbReference type="GO" id="GO:0060271">
    <property type="term" value="P:cilium assembly"/>
    <property type="evidence" value="ECO:0007669"/>
    <property type="project" value="TreeGrafter"/>
</dbReference>
<dbReference type="InterPro" id="IPR009602">
    <property type="entry name" value="CBAR/FAM92"/>
</dbReference>
<dbReference type="AlphaFoldDB" id="R0JAH0"/>
<feature type="region of interest" description="Disordered" evidence="1">
    <location>
        <begin position="50"/>
        <end position="95"/>
    </location>
</feature>
<evidence type="ECO:0000313" key="2">
    <source>
        <dbReference type="EMBL" id="EOA93941.1"/>
    </source>
</evidence>
<reference evidence="3" key="1">
    <citation type="journal article" date="2013" name="Nat. Genet.">
        <title>The duck genome and transcriptome provide insight into an avian influenza virus reservoir species.</title>
        <authorList>
            <person name="Huang Y."/>
            <person name="Li Y."/>
            <person name="Burt D.W."/>
            <person name="Chen H."/>
            <person name="Zhang Y."/>
            <person name="Qian W."/>
            <person name="Kim H."/>
            <person name="Gan S."/>
            <person name="Zhao Y."/>
            <person name="Li J."/>
            <person name="Yi K."/>
            <person name="Feng H."/>
            <person name="Zhu P."/>
            <person name="Li B."/>
            <person name="Liu Q."/>
            <person name="Fairley S."/>
            <person name="Magor K.E."/>
            <person name="Du Z."/>
            <person name="Hu X."/>
            <person name="Goodman L."/>
            <person name="Tafer H."/>
            <person name="Vignal A."/>
            <person name="Lee T."/>
            <person name="Kim K.W."/>
            <person name="Sheng Z."/>
            <person name="An Y."/>
            <person name="Searle S."/>
            <person name="Herrero J."/>
            <person name="Groenen M.A."/>
            <person name="Crooijmans R.P."/>
            <person name="Faraut T."/>
            <person name="Cai Q."/>
            <person name="Webster R.G."/>
            <person name="Aldridge J.R."/>
            <person name="Warren W.C."/>
            <person name="Bartschat S."/>
            <person name="Kehr S."/>
            <person name="Marz M."/>
            <person name="Stadler P.F."/>
            <person name="Smith J."/>
            <person name="Kraus R.H."/>
            <person name="Zhao Y."/>
            <person name="Ren L."/>
            <person name="Fei J."/>
            <person name="Morisson M."/>
            <person name="Kaiser P."/>
            <person name="Griffin D.K."/>
            <person name="Rao M."/>
            <person name="Pitel F."/>
            <person name="Wang J."/>
            <person name="Li N."/>
        </authorList>
    </citation>
    <scope>NUCLEOTIDE SEQUENCE [LARGE SCALE GENOMIC DNA]</scope>
</reference>
<evidence type="ECO:0000313" key="3">
    <source>
        <dbReference type="Proteomes" id="UP000296049"/>
    </source>
</evidence>
<dbReference type="EMBL" id="KB745269">
    <property type="protein sequence ID" value="EOA93941.1"/>
    <property type="molecule type" value="Genomic_DNA"/>
</dbReference>
<dbReference type="Proteomes" id="UP000296049">
    <property type="component" value="Unassembled WGS sequence"/>
</dbReference>
<keyword evidence="3" id="KW-1185">Reference proteome</keyword>
<evidence type="ECO:0000256" key="1">
    <source>
        <dbReference type="SAM" id="MobiDB-lite"/>
    </source>
</evidence>
<gene>
    <name evidence="2" type="ORF">Anapl_13260</name>
</gene>